<evidence type="ECO:0000256" key="1">
    <source>
        <dbReference type="ARBA" id="ARBA00008891"/>
    </source>
</evidence>
<evidence type="ECO:0000256" key="3">
    <source>
        <dbReference type="ARBA" id="ARBA00023085"/>
    </source>
</evidence>
<dbReference type="GO" id="GO:0009279">
    <property type="term" value="C:cell outer membrane"/>
    <property type="evidence" value="ECO:0007669"/>
    <property type="project" value="TreeGrafter"/>
</dbReference>
<feature type="domain" description="CBM6" evidence="5">
    <location>
        <begin position="165"/>
        <end position="289"/>
    </location>
</feature>
<dbReference type="Pfam" id="PF03422">
    <property type="entry name" value="CBM_6"/>
    <property type="match status" value="2"/>
</dbReference>
<dbReference type="GO" id="GO:0016829">
    <property type="term" value="F:lyase activity"/>
    <property type="evidence" value="ECO:0007669"/>
    <property type="project" value="UniProtKB-KW"/>
</dbReference>
<dbReference type="GO" id="GO:0042545">
    <property type="term" value="P:cell wall modification"/>
    <property type="evidence" value="ECO:0007669"/>
    <property type="project" value="InterPro"/>
</dbReference>
<name>A0A841RNG4_9BACI</name>
<dbReference type="PROSITE" id="PS00503">
    <property type="entry name" value="PECTINESTERASE_2"/>
    <property type="match status" value="1"/>
</dbReference>
<dbReference type="Pfam" id="PF09492">
    <property type="entry name" value="Pec_lyase"/>
    <property type="match status" value="1"/>
</dbReference>
<dbReference type="InterPro" id="IPR011050">
    <property type="entry name" value="Pectin_lyase_fold/virulence"/>
</dbReference>
<dbReference type="NCBIfam" id="TIGR02474">
    <property type="entry name" value="pec_lyase"/>
    <property type="match status" value="1"/>
</dbReference>
<keyword evidence="6" id="KW-0456">Lyase</keyword>
<dbReference type="Gene3D" id="1.50.10.20">
    <property type="match status" value="1"/>
</dbReference>
<evidence type="ECO:0000313" key="6">
    <source>
        <dbReference type="EMBL" id="MBB6513422.1"/>
    </source>
</evidence>
<dbReference type="InterPro" id="IPR012334">
    <property type="entry name" value="Pectin_lyas_fold"/>
</dbReference>
<evidence type="ECO:0000259" key="5">
    <source>
        <dbReference type="PROSITE" id="PS51175"/>
    </source>
</evidence>
<dbReference type="InterPro" id="IPR008979">
    <property type="entry name" value="Galactose-bd-like_sf"/>
</dbReference>
<dbReference type="PANTHER" id="PTHR31321:SF57">
    <property type="entry name" value="PECTINESTERASE 53-RELATED"/>
    <property type="match status" value="1"/>
</dbReference>
<feature type="active site" evidence="4">
    <location>
        <position position="1079"/>
    </location>
</feature>
<dbReference type="EMBL" id="JACHON010000011">
    <property type="protein sequence ID" value="MBB6513422.1"/>
    <property type="molecule type" value="Genomic_DNA"/>
</dbReference>
<evidence type="ECO:0000256" key="4">
    <source>
        <dbReference type="PROSITE-ProRule" id="PRU10040"/>
    </source>
</evidence>
<dbReference type="PANTHER" id="PTHR31321">
    <property type="entry name" value="ACYL-COA THIOESTER HYDROLASE YBHC-RELATED"/>
    <property type="match status" value="1"/>
</dbReference>
<evidence type="ECO:0000256" key="2">
    <source>
        <dbReference type="ARBA" id="ARBA00022801"/>
    </source>
</evidence>
<gene>
    <name evidence="6" type="ORF">GGQ92_002230</name>
</gene>
<dbReference type="RefSeq" id="WP_184248560.1">
    <property type="nucleotide sequence ID" value="NZ_BAAACU010000012.1"/>
</dbReference>
<protein>
    <submittedName>
        <fullName evidence="6">PelA/Pel-15E family pectate lyase</fullName>
    </submittedName>
</protein>
<dbReference type="SUPFAM" id="SSF81853">
    <property type="entry name" value="Family 10 polysaccharide lyase"/>
    <property type="match status" value="1"/>
</dbReference>
<sequence>MRKWTTFFIILLAIPVLFIVFEARSLAKTIDFPGDIFEAEKAKGEGFIVDNKHLGFTGEGFIDFQPNEPGGYIEWDIPIEDAGEYILAFRYAHGKPDNRHAQLEVNGNVVVEQLDFPQSGEFDDYTYTSAKTQLSSGTHKVRLTATADEGGANIDHLYVYRAVNILTEAEDGSGEGFIIDNKHQGFTGEGFIDYNPNVPGGYVEWTVDIPVSATYFIDFRYAHAGGSNRPAEISINGEPVEELSFPPTGDWADWRLESTSIHFESGSNVIRLTSTGAEGGGNIDHFRIHNDNESDSSNTPVDTELMELEEWIDGLTMLKLKQLGIIHEQEKAGEELITGMELLALINREFGLEKQAVYKNIRPQASIGPYNPTDWEYYVVDIAQSDQYVPDFLWDEIDFTQTLSKNHLAMIVGDLMDYVSEEEEGKGMMGKLARQGMMNPNHPKNHGIKSNMTWNEAKAMVASLIEESEQESDTLFITNVRALTPHLIAVTVNGELNEVDIDDIKLSVPTGSWNGLTPLLNKHLNAPKAGVTQDKFGNTVILFETIEQIDGEFYFIEKEEGSFTGDLDAAKELADNIITWQMENGGWSKGMDHSRKWDGEEPRSEWVNSDGTELGMIDNDATVNEMRFLAEVYTATGEEKYRDSFQKGLEFLFDLQYETGGFAQVYPRRGNYSDMVTFNDEAMIRVLNMFEDIVHGEYPYNSDIVTEDTKAAIEASINRAVHYILNAQIEANGVKTAWGQQHHPETYEPVAGRSYEHASISGKESVAIVQFLMERMDESEEIRDAVEAALAWYDETKLEGIRYVSGGDENGNYFVEDENAITWYRFYEIGTNKPIFSGRDGVIKHDIHEIEEERRNGYQWGGSYGHVLLEMAKTTGYFVNRIYAQTVGSNNTDEKGRVLTEGQFIQLKDFTETMNRLENKLVVAKDGTGNFDTVQAAIDAIPEQSEDRIEVFIKNGIYEEVVTIPADKPNVHLIGEDSEDTIIRYDNYAGKDNGVGGTLGTSGSATAFFRSNDVTIESLTIENSFDESIETEGKQAVAVYAAGERMVFNNVRLLGNQDTLFAHSGTQYYYDSYIEGDVDFIFGGASAVFENCTIHSVDRGSDTNNGYITAASTQQDQYGFLILRSELTSDAKEGTVYLGRPWQPSSNPTAIANVVYKESYLGEHIKEEGWTEMGGFQPEDARLYEYNNEGPGVAINNNRRQLTDEDATEYTVENVLGGWVPTLN</sequence>
<dbReference type="AlphaFoldDB" id="A0A841RNG4"/>
<proteinExistence type="inferred from homology"/>
<comment type="similarity">
    <text evidence="1">Belongs to the pectinesterase family.</text>
</comment>
<organism evidence="6 7">
    <name type="scientific">Gracilibacillus halotolerans</name>
    <dbReference type="NCBI Taxonomy" id="74386"/>
    <lineage>
        <taxon>Bacteria</taxon>
        <taxon>Bacillati</taxon>
        <taxon>Bacillota</taxon>
        <taxon>Bacilli</taxon>
        <taxon>Bacillales</taxon>
        <taxon>Bacillaceae</taxon>
        <taxon>Gracilibacillus</taxon>
    </lineage>
</organism>
<reference evidence="6 7" key="1">
    <citation type="submission" date="2020-08" db="EMBL/GenBank/DDBJ databases">
        <title>Genomic Encyclopedia of Type Strains, Phase IV (KMG-IV): sequencing the most valuable type-strain genomes for metagenomic binning, comparative biology and taxonomic classification.</title>
        <authorList>
            <person name="Goeker M."/>
        </authorList>
    </citation>
    <scope>NUCLEOTIDE SEQUENCE [LARGE SCALE GENOMIC DNA]</scope>
    <source>
        <strain evidence="6 7">DSM 11805</strain>
    </source>
</reference>
<dbReference type="SUPFAM" id="SSF49785">
    <property type="entry name" value="Galactose-binding domain-like"/>
    <property type="match status" value="2"/>
</dbReference>
<keyword evidence="3" id="KW-0063">Aspartyl esterase</keyword>
<dbReference type="InterPro" id="IPR033131">
    <property type="entry name" value="Pectinesterase_Asp_AS"/>
</dbReference>
<dbReference type="Pfam" id="PF01095">
    <property type="entry name" value="Pectinesterase"/>
    <property type="match status" value="1"/>
</dbReference>
<dbReference type="InterPro" id="IPR005084">
    <property type="entry name" value="CBM6"/>
</dbReference>
<dbReference type="PROSITE" id="PS51175">
    <property type="entry name" value="CBM6"/>
    <property type="match status" value="2"/>
</dbReference>
<dbReference type="InterPro" id="IPR012669">
    <property type="entry name" value="Pectate_lyase"/>
</dbReference>
<dbReference type="Gene3D" id="2.160.20.10">
    <property type="entry name" value="Single-stranded right-handed beta-helix, Pectin lyase-like"/>
    <property type="match status" value="1"/>
</dbReference>
<dbReference type="CDD" id="cd04082">
    <property type="entry name" value="CBM35_pectate_lyase-like"/>
    <property type="match status" value="2"/>
</dbReference>
<dbReference type="SUPFAM" id="SSF51126">
    <property type="entry name" value="Pectin lyase-like"/>
    <property type="match status" value="1"/>
</dbReference>
<dbReference type="GO" id="GO:0030599">
    <property type="term" value="F:pectinesterase activity"/>
    <property type="evidence" value="ECO:0007669"/>
    <property type="project" value="InterPro"/>
</dbReference>
<accession>A0A841RNG4</accession>
<feature type="domain" description="CBM6" evidence="5">
    <location>
        <begin position="35"/>
        <end position="160"/>
    </location>
</feature>
<dbReference type="Gene3D" id="2.60.120.260">
    <property type="entry name" value="Galactose-binding domain-like"/>
    <property type="match status" value="2"/>
</dbReference>
<keyword evidence="2" id="KW-0378">Hydrolase</keyword>
<comment type="caution">
    <text evidence="6">The sequence shown here is derived from an EMBL/GenBank/DDBJ whole genome shotgun (WGS) entry which is preliminary data.</text>
</comment>
<evidence type="ECO:0000313" key="7">
    <source>
        <dbReference type="Proteomes" id="UP000572212"/>
    </source>
</evidence>
<dbReference type="InterPro" id="IPR000070">
    <property type="entry name" value="Pectinesterase_cat"/>
</dbReference>
<dbReference type="GO" id="GO:0030246">
    <property type="term" value="F:carbohydrate binding"/>
    <property type="evidence" value="ECO:0007669"/>
    <property type="project" value="InterPro"/>
</dbReference>
<dbReference type="Proteomes" id="UP000572212">
    <property type="component" value="Unassembled WGS sequence"/>
</dbReference>
<keyword evidence="7" id="KW-1185">Reference proteome</keyword>